<accession>A0A2P4X419</accession>
<comment type="caution">
    <text evidence="2">The sequence shown here is derived from an EMBL/GenBank/DDBJ whole genome shotgun (WGS) entry which is preliminary data.</text>
</comment>
<dbReference type="Proteomes" id="UP000237271">
    <property type="component" value="Unassembled WGS sequence"/>
</dbReference>
<reference evidence="2 3" key="1">
    <citation type="journal article" date="2017" name="Genome Biol. Evol.">
        <title>Phytophthora megakarya and P. palmivora, closely related causal agents of cacao black pod rot, underwent increases in genome sizes and gene numbers by different mechanisms.</title>
        <authorList>
            <person name="Ali S.S."/>
            <person name="Shao J."/>
            <person name="Lary D.J."/>
            <person name="Kronmiller B."/>
            <person name="Shen D."/>
            <person name="Strem M.D."/>
            <person name="Amoako-Attah I."/>
            <person name="Akrofi A.Y."/>
            <person name="Begoude B.A."/>
            <person name="Ten Hoopen G.M."/>
            <person name="Coulibaly K."/>
            <person name="Kebe B.I."/>
            <person name="Melnick R.L."/>
            <person name="Guiltinan M.J."/>
            <person name="Tyler B.M."/>
            <person name="Meinhardt L.W."/>
            <person name="Bailey B.A."/>
        </authorList>
    </citation>
    <scope>NUCLEOTIDE SEQUENCE [LARGE SCALE GENOMIC DNA]</scope>
    <source>
        <strain evidence="3">sbr112.9</strain>
    </source>
</reference>
<dbReference type="AlphaFoldDB" id="A0A2P4X419"/>
<protein>
    <submittedName>
        <fullName evidence="2">Uncharacterized protein</fullName>
    </submittedName>
</protein>
<dbReference type="OrthoDB" id="106086at2759"/>
<feature type="region of interest" description="Disordered" evidence="1">
    <location>
        <begin position="523"/>
        <end position="566"/>
    </location>
</feature>
<evidence type="ECO:0000256" key="1">
    <source>
        <dbReference type="SAM" id="MobiDB-lite"/>
    </source>
</evidence>
<keyword evidence="3" id="KW-1185">Reference proteome</keyword>
<feature type="region of interest" description="Disordered" evidence="1">
    <location>
        <begin position="93"/>
        <end position="118"/>
    </location>
</feature>
<feature type="compositionally biased region" description="Basic and acidic residues" evidence="1">
    <location>
        <begin position="535"/>
        <end position="547"/>
    </location>
</feature>
<feature type="compositionally biased region" description="Basic residues" evidence="1">
    <location>
        <begin position="548"/>
        <end position="558"/>
    </location>
</feature>
<sequence>MYDQTSFTSAFLAELDAFLHADEEVVHFTQRQEKFDDVQSPICSADSPFFDSHEWNFTTEVEATSFPSSTSETQPLNKTTGKRKPMYEVEMARSKETKRRQMYRQRAKNERDSLRQEVTRLSEQLKYLTQASKRREKDHGHEDEVDSTSTWRALALLHRGELTQTNEERKRLLAAVRSQKLFIAKLKSTLHNNLMHGLAVQPTEACSMEKRKDMELYKAYLAELDSKHGQADHVFTKYGVSSMGEGVIKSIVKDSSDESVKYFRYRRRNVLPLRFDQASQLLWELTHLQHQQQDRQAYEVSNSDNSYAVKFRYTRDASSILHRLVVRQFITAECVVFVWKAFIEGEDAFNGMNSNESGWIRLRPSETGSTMEMYVNQVPMYFGSAQTCEATAAQFLEVVLTVGQESEEHVIHTLASMSLSDNSPSGDNCIEGSSNLNVLTKRLSTQQFIIRVGNCYRRFDDQLTATQNSIYTPSDHMTDLITTDEVLFDDIVGLLDFNGSLTPRLSLNGLERDTESLPASVFTQSIESPTDSSESSDKPDKVTNRREKEKKRQQRYRQRLKDSRDELQRQVDELSRELLQLSKKTTKNGKLASAALSSSRWIPEAVQQREQRVQSEAEQKRLIAAVNYQAGYIKGLRQAASNMLYGTDGRHGVDVDRIGCFNDTPMVHSMSSMLYTTYVEQLEGCYARFDRIMNACGMVTLPETTTYTTHRRKTDNEVSYFEHVNKVAIPFRYQQVCAALRTIIHEQEEPAFGGYEIAPDNEVFIKSRTLKVTDGFMTQRFVSRFYKEEERLVLVWKMSSEGDGAYSGLHSEQSAWMCVRPTPTGVMLEVCAQQVPMCFSATRGQEPAIDKFHKVMRESLEADKVEMSKNLERLLLDDVLTGIEC</sequence>
<dbReference type="CDD" id="cd14686">
    <property type="entry name" value="bZIP"/>
    <property type="match status" value="1"/>
</dbReference>
<feature type="compositionally biased region" description="Basic and acidic residues" evidence="1">
    <location>
        <begin position="107"/>
        <end position="118"/>
    </location>
</feature>
<feature type="compositionally biased region" description="Basic residues" evidence="1">
    <location>
        <begin position="96"/>
        <end position="106"/>
    </location>
</feature>
<organism evidence="2 3">
    <name type="scientific">Phytophthora palmivora</name>
    <dbReference type="NCBI Taxonomy" id="4796"/>
    <lineage>
        <taxon>Eukaryota</taxon>
        <taxon>Sar</taxon>
        <taxon>Stramenopiles</taxon>
        <taxon>Oomycota</taxon>
        <taxon>Peronosporomycetes</taxon>
        <taxon>Peronosporales</taxon>
        <taxon>Peronosporaceae</taxon>
        <taxon>Phytophthora</taxon>
    </lineage>
</organism>
<evidence type="ECO:0000313" key="3">
    <source>
        <dbReference type="Proteomes" id="UP000237271"/>
    </source>
</evidence>
<proteinExistence type="predicted"/>
<name>A0A2P4X419_9STRA</name>
<evidence type="ECO:0000313" key="2">
    <source>
        <dbReference type="EMBL" id="POM60305.1"/>
    </source>
</evidence>
<gene>
    <name evidence="2" type="ORF">PHPALM_30852</name>
</gene>
<dbReference type="EMBL" id="NCKW01016897">
    <property type="protein sequence ID" value="POM60305.1"/>
    <property type="molecule type" value="Genomic_DNA"/>
</dbReference>